<evidence type="ECO:0000256" key="3">
    <source>
        <dbReference type="SAM" id="MobiDB-lite"/>
    </source>
</evidence>
<dbReference type="InterPro" id="IPR052193">
    <property type="entry name" value="Peptidase_C59"/>
</dbReference>
<name>A0ABS6AFV7_9RHOB</name>
<dbReference type="Gene3D" id="3.60.60.10">
    <property type="entry name" value="Penicillin V Acylase, Chain A"/>
    <property type="match status" value="1"/>
</dbReference>
<keyword evidence="7" id="KW-1185">Reference proteome</keyword>
<dbReference type="PROSITE" id="PS51257">
    <property type="entry name" value="PROKAR_LIPOPROTEIN"/>
    <property type="match status" value="1"/>
</dbReference>
<accession>A0ABS6AFV7</accession>
<feature type="domain" description="Choloylglycine hydrolase/NAAA C-terminal" evidence="5">
    <location>
        <begin position="27"/>
        <end position="339"/>
    </location>
</feature>
<feature type="signal peptide" evidence="4">
    <location>
        <begin position="1"/>
        <end position="26"/>
    </location>
</feature>
<comment type="caution">
    <text evidence="6">The sequence shown here is derived from an EMBL/GenBank/DDBJ whole genome shotgun (WGS) entry which is preliminary data.</text>
</comment>
<evidence type="ECO:0000256" key="2">
    <source>
        <dbReference type="ARBA" id="ARBA00022801"/>
    </source>
</evidence>
<keyword evidence="2 6" id="KW-0378">Hydrolase</keyword>
<organism evidence="6 7">
    <name type="scientific">Paracoccus marinaquae</name>
    <dbReference type="NCBI Taxonomy" id="2841926"/>
    <lineage>
        <taxon>Bacteria</taxon>
        <taxon>Pseudomonadati</taxon>
        <taxon>Pseudomonadota</taxon>
        <taxon>Alphaproteobacteria</taxon>
        <taxon>Rhodobacterales</taxon>
        <taxon>Paracoccaceae</taxon>
        <taxon>Paracoccus</taxon>
    </lineage>
</organism>
<dbReference type="CDD" id="cd00542">
    <property type="entry name" value="Ntn_PVA"/>
    <property type="match status" value="1"/>
</dbReference>
<dbReference type="GO" id="GO:0016787">
    <property type="term" value="F:hydrolase activity"/>
    <property type="evidence" value="ECO:0007669"/>
    <property type="project" value="UniProtKB-KW"/>
</dbReference>
<comment type="similarity">
    <text evidence="1">Belongs to the peptidase C59 family.</text>
</comment>
<dbReference type="PANTHER" id="PTHR35527">
    <property type="entry name" value="CHOLOYLGLYCINE HYDROLASE"/>
    <property type="match status" value="1"/>
</dbReference>
<dbReference type="SUPFAM" id="SSF56235">
    <property type="entry name" value="N-terminal nucleophile aminohydrolases (Ntn hydrolases)"/>
    <property type="match status" value="1"/>
</dbReference>
<reference evidence="6" key="1">
    <citation type="submission" date="2021-06" db="EMBL/GenBank/DDBJ databases">
        <title>Paracoccus bacterium XHP0099 sp. nov., isolated from the surface waters of the Yellow Sea.</title>
        <authorList>
            <person name="Xue H."/>
            <person name="Zhang D."/>
        </authorList>
    </citation>
    <scope>NUCLEOTIDE SEQUENCE</scope>
    <source>
        <strain evidence="6">XHP0099</strain>
    </source>
</reference>
<feature type="region of interest" description="Disordered" evidence="3">
    <location>
        <begin position="366"/>
        <end position="391"/>
    </location>
</feature>
<keyword evidence="4" id="KW-0732">Signal</keyword>
<sequence>MILQKTLRRVAVAALAIAVASQSALACTGIILRADDGAVVQGRTMEFGFDIQSDIIAVPAGTNIEMLVLNKDVTGFSFEAKYGFAGANGLDMPIVFDGMNTEGLYFGAFYFAGPAVFADLTEENRDQAVSSDELGNWILGQFATVAEVREALPKITVVGTYIDAIKGFAPFHYAVTDASGASIVIEYTKDGLAVHDNTVNALTNNPPFDWHLTNLRSYIGLSFENRDEITIGRETLRPFGQGTGMAGLPGDFTSPSRFVRAVAFANTAQPSADAAEAVFRSFHILNAFDIPMGAIQEQNPDGQVLKDYTIWTSASDTRNAVYFFKSYKSQVVESIDIRQVVKDIDKVSVIPMSSEFRVLNRTSDKWSGFQGQPSDPAVSRRLRNRPSIPAL</sequence>
<dbReference type="Pfam" id="PF02275">
    <property type="entry name" value="CBAH"/>
    <property type="match status" value="1"/>
</dbReference>
<proteinExistence type="inferred from homology"/>
<evidence type="ECO:0000313" key="6">
    <source>
        <dbReference type="EMBL" id="MBU3028992.1"/>
    </source>
</evidence>
<dbReference type="InterPro" id="IPR029055">
    <property type="entry name" value="Ntn_hydrolases_N"/>
</dbReference>
<dbReference type="EMBL" id="JAHKNG010000002">
    <property type="protein sequence ID" value="MBU3028992.1"/>
    <property type="molecule type" value="Genomic_DNA"/>
</dbReference>
<evidence type="ECO:0000256" key="4">
    <source>
        <dbReference type="SAM" id="SignalP"/>
    </source>
</evidence>
<evidence type="ECO:0000259" key="5">
    <source>
        <dbReference type="Pfam" id="PF02275"/>
    </source>
</evidence>
<dbReference type="PANTHER" id="PTHR35527:SF2">
    <property type="entry name" value="HYDROLASE"/>
    <property type="match status" value="1"/>
</dbReference>
<dbReference type="Proteomes" id="UP001166191">
    <property type="component" value="Unassembled WGS sequence"/>
</dbReference>
<feature type="chain" id="PRO_5046700478" evidence="4">
    <location>
        <begin position="27"/>
        <end position="391"/>
    </location>
</feature>
<evidence type="ECO:0000313" key="7">
    <source>
        <dbReference type="Proteomes" id="UP001166191"/>
    </source>
</evidence>
<dbReference type="InterPro" id="IPR029132">
    <property type="entry name" value="CBAH/NAAA_C"/>
</dbReference>
<gene>
    <name evidence="6" type="ORF">KNW02_02530</name>
</gene>
<protein>
    <submittedName>
        <fullName evidence="6">Choloylglycine hydrolase family protein</fullName>
    </submittedName>
</protein>
<evidence type="ECO:0000256" key="1">
    <source>
        <dbReference type="ARBA" id="ARBA00006625"/>
    </source>
</evidence>